<dbReference type="EMBL" id="PVUE01000023">
    <property type="protein sequence ID" value="PRZ34785.1"/>
    <property type="molecule type" value="Genomic_DNA"/>
</dbReference>
<evidence type="ECO:0008006" key="3">
    <source>
        <dbReference type="Google" id="ProtNLM"/>
    </source>
</evidence>
<sequence length="109" mass="12222">MYKVYRKSTSEPARVGNVVRPMGCVASRPSDPTVWTAIARSSTDGRPHQGDLFSALQPEIGLNKEGYWSLRWIHSVYKAKTGGKACAYLGTLTESEKSQLLMLYRDRLK</sequence>
<reference evidence="1 2" key="1">
    <citation type="submission" date="2018-03" db="EMBL/GenBank/DDBJ databases">
        <title>Genomic Encyclopedia of Archaeal and Bacterial Type Strains, Phase II (KMG-II): from individual species to whole genera.</title>
        <authorList>
            <person name="Goeker M."/>
        </authorList>
    </citation>
    <scope>NUCLEOTIDE SEQUENCE [LARGE SCALE GENOMIC DNA]</scope>
    <source>
        <strain evidence="1 2">DSM 100065</strain>
    </source>
</reference>
<gene>
    <name evidence="1" type="ORF">CLV47_12317</name>
</gene>
<accession>A0A2T0ZEL4</accession>
<dbReference type="AlphaFoldDB" id="A0A2T0ZEL4"/>
<keyword evidence="2" id="KW-1185">Reference proteome</keyword>
<evidence type="ECO:0000313" key="2">
    <source>
        <dbReference type="Proteomes" id="UP000237752"/>
    </source>
</evidence>
<proteinExistence type="predicted"/>
<protein>
    <recommendedName>
        <fullName evidence="3">PemK-like, MazF-like toxin of type II toxin-antitoxin system</fullName>
    </recommendedName>
</protein>
<name>A0A2T0ZEL4_9ACTN</name>
<dbReference type="Proteomes" id="UP000237752">
    <property type="component" value="Unassembled WGS sequence"/>
</dbReference>
<evidence type="ECO:0000313" key="1">
    <source>
        <dbReference type="EMBL" id="PRZ34785.1"/>
    </source>
</evidence>
<organism evidence="1 2">
    <name type="scientific">Antricoccus suffuscus</name>
    <dbReference type="NCBI Taxonomy" id="1629062"/>
    <lineage>
        <taxon>Bacteria</taxon>
        <taxon>Bacillati</taxon>
        <taxon>Actinomycetota</taxon>
        <taxon>Actinomycetes</taxon>
        <taxon>Geodermatophilales</taxon>
        <taxon>Antricoccaceae</taxon>
        <taxon>Antricoccus</taxon>
    </lineage>
</organism>
<comment type="caution">
    <text evidence="1">The sequence shown here is derived from an EMBL/GenBank/DDBJ whole genome shotgun (WGS) entry which is preliminary data.</text>
</comment>